<feature type="compositionally biased region" description="Low complexity" evidence="1">
    <location>
        <begin position="414"/>
        <end position="426"/>
    </location>
</feature>
<evidence type="ECO:0000256" key="1">
    <source>
        <dbReference type="SAM" id="MobiDB-lite"/>
    </source>
</evidence>
<keyword evidence="2" id="KW-0732">Signal</keyword>
<feature type="signal peptide" evidence="2">
    <location>
        <begin position="1"/>
        <end position="23"/>
    </location>
</feature>
<feature type="chain" id="PRO_5038031720" description="Bacterial Ig-like domain-containing protein" evidence="2">
    <location>
        <begin position="24"/>
        <end position="1029"/>
    </location>
</feature>
<feature type="region of interest" description="Disordered" evidence="1">
    <location>
        <begin position="414"/>
        <end position="433"/>
    </location>
</feature>
<proteinExistence type="predicted"/>
<dbReference type="InterPro" id="IPR026341">
    <property type="entry name" value="T9SS_type_B"/>
</dbReference>
<comment type="caution">
    <text evidence="4">The sequence shown here is derived from an EMBL/GenBank/DDBJ whole genome shotgun (WGS) entry which is preliminary data.</text>
</comment>
<dbReference type="Pfam" id="PF19077">
    <property type="entry name" value="Big_13"/>
    <property type="match status" value="1"/>
</dbReference>
<feature type="domain" description="Bacterial Ig-like" evidence="3">
    <location>
        <begin position="416"/>
        <end position="494"/>
    </location>
</feature>
<dbReference type="AlphaFoldDB" id="A0A918UQF0"/>
<accession>A0A918UQF0</accession>
<evidence type="ECO:0000313" key="4">
    <source>
        <dbReference type="EMBL" id="GGZ27066.1"/>
    </source>
</evidence>
<name>A0A918UQF0_9BACT</name>
<evidence type="ECO:0000259" key="3">
    <source>
        <dbReference type="Pfam" id="PF19077"/>
    </source>
</evidence>
<evidence type="ECO:0000313" key="5">
    <source>
        <dbReference type="Proteomes" id="UP000619457"/>
    </source>
</evidence>
<sequence>MKKHLLLLLLGVASALIPLKIYAQASGAAPVIITTEGFTEFEPTKGAVIIDGGVTVTDSDSPFASKAIVKLTNLPDGGNELISIDPAVVQLANENKLVVNYNFTTGELTITGEASFAVYQQILQKLTYNNVSQVPDTADRLVNYTIFDQDGNASADQTRVVKIKNVQALVTSVSAPPNGLYGIEDEISIQLTFNRPVWVTEGSPRISLQLGDQQVYAAYSSGSGSSQLTFTYTVQEGDLDQDGLVFGNTIDLNTGLINDSTGEPANLLINNMPGTSQVHVDGIRPWASELTLPQAGQYAVCSNNVLTFTLTSSEPIRIEGEGLMLSLTFDSGERNADYDEEASDESHLVFTYSIASGDTDSDGITVNALVLGEAKVLDVAGNELTDISLSLTSKPDTNQILIDGTAVEAPVVTGISPDSGSSDSDGQTNNADFTINGTAGAGLEVKVILDDKQIGTAQASESGNWSYDASAVEITEGHHIISAVATEGDCNTSAAGDGYALLLDLNGPQLLVNMPTLLLDGSGQLIVKPEQIVQSVTDNYTATENIIISLAKDTFTCENIGENEVLITATDLAGNSTEVSAIVTIAYDGELDFELVDASIDLDETGAASFLWDQVVKGVTGTCQDLGSFSYSLSQSEFDCSHIGENAVLLTVTGEGDFSASYELTITVHDQLAPSLSSPQENVEVLVGISAEYAMEDYAAIFGLSDNCSVTEVSQSPAVGEMLYGYNIPHPVTISAKDASGNELEYSFSVTLITNVLVSIVDPEMLMVSWGTEEEELSLPEQVIGILASGEEVMVTVSWDMVNYESTVPGIYQNSGEIQIQDTAYTLAEEMESTLTLTVMEKLPPEDILLSDETFSVEDDPIAPLGVLSTVDPDDDQHSYALTGAYPDEVHFYILGDRLFWTAEDMPDDQYEFVIQVSSTDQVGNTITKDFMIERLKPSLDGLAISNVFSPNGDNINDTWGIEALRYYGEMKLMVFERGGKMVYVSFDPEDRWDGRYEGSELPVGSYYYVIELAEAGQKRRGVLTLLRD</sequence>
<keyword evidence="5" id="KW-1185">Reference proteome</keyword>
<reference evidence="4" key="2">
    <citation type="submission" date="2020-09" db="EMBL/GenBank/DDBJ databases">
        <authorList>
            <person name="Sun Q."/>
            <person name="Kim S."/>
        </authorList>
    </citation>
    <scope>NUCLEOTIDE SEQUENCE</scope>
    <source>
        <strain evidence="4">KCTC 12368</strain>
    </source>
</reference>
<dbReference type="RefSeq" id="WP_018473111.1">
    <property type="nucleotide sequence ID" value="NZ_BMWX01000003.1"/>
</dbReference>
<dbReference type="Pfam" id="PF13585">
    <property type="entry name" value="CHU_C"/>
    <property type="match status" value="1"/>
</dbReference>
<protein>
    <recommendedName>
        <fullName evidence="3">Bacterial Ig-like domain-containing protein</fullName>
    </recommendedName>
</protein>
<gene>
    <name evidence="4" type="ORF">GCM10007049_19800</name>
</gene>
<organism evidence="4 5">
    <name type="scientific">Echinicola pacifica</name>
    <dbReference type="NCBI Taxonomy" id="346377"/>
    <lineage>
        <taxon>Bacteria</taxon>
        <taxon>Pseudomonadati</taxon>
        <taxon>Bacteroidota</taxon>
        <taxon>Cytophagia</taxon>
        <taxon>Cytophagales</taxon>
        <taxon>Cyclobacteriaceae</taxon>
        <taxon>Echinicola</taxon>
    </lineage>
</organism>
<dbReference type="InterPro" id="IPR044016">
    <property type="entry name" value="Big_13"/>
</dbReference>
<dbReference type="Proteomes" id="UP000619457">
    <property type="component" value="Unassembled WGS sequence"/>
</dbReference>
<evidence type="ECO:0000256" key="2">
    <source>
        <dbReference type="SAM" id="SignalP"/>
    </source>
</evidence>
<dbReference type="InterPro" id="IPR013783">
    <property type="entry name" value="Ig-like_fold"/>
</dbReference>
<reference evidence="4" key="1">
    <citation type="journal article" date="2014" name="Int. J. Syst. Evol. Microbiol.">
        <title>Complete genome sequence of Corynebacterium casei LMG S-19264T (=DSM 44701T), isolated from a smear-ripened cheese.</title>
        <authorList>
            <consortium name="US DOE Joint Genome Institute (JGI-PGF)"/>
            <person name="Walter F."/>
            <person name="Albersmeier A."/>
            <person name="Kalinowski J."/>
            <person name="Ruckert C."/>
        </authorList>
    </citation>
    <scope>NUCLEOTIDE SEQUENCE</scope>
    <source>
        <strain evidence="4">KCTC 12368</strain>
    </source>
</reference>
<dbReference type="EMBL" id="BMWX01000003">
    <property type="protein sequence ID" value="GGZ27066.1"/>
    <property type="molecule type" value="Genomic_DNA"/>
</dbReference>
<dbReference type="NCBIfam" id="TIGR04131">
    <property type="entry name" value="Bac_Flav_CTERM"/>
    <property type="match status" value="1"/>
</dbReference>
<dbReference type="Gene3D" id="2.60.40.10">
    <property type="entry name" value="Immunoglobulins"/>
    <property type="match status" value="1"/>
</dbReference>